<proteinExistence type="predicted"/>
<sequence length="232" mass="25414">MKTPSRARGVSLRKLHDIEADDLAVSDVRPTELDALTAVPEDVLHIISDVFSGTNVAADASKVKAILDAQRAVKVAWERAARSFLEIGRALNSLDARLISREEKLSLKAGFDKLFPFSEPVASQFRRVAAAVDTGRLDESSLPGSYSAAYQLSLLEPDQLDTARKRGLVAPNASRSAIIAFRKSVDKSTTGVDFSGLMAEARRLKATRRRMLIELLAIRKREREISAILNAD</sequence>
<reference evidence="1 2" key="1">
    <citation type="submission" date="2021-03" db="EMBL/GenBank/DDBJ databases">
        <title>The complete genome sequence of Acetobacter sacchari TBRC 11175.</title>
        <authorList>
            <person name="Charoenyingcharoen P."/>
            <person name="Yukphan P."/>
        </authorList>
    </citation>
    <scope>NUCLEOTIDE SEQUENCE [LARGE SCALE GENOMIC DNA]</scope>
    <source>
        <strain evidence="1 2">TBRC 11175</strain>
    </source>
</reference>
<protein>
    <submittedName>
        <fullName evidence="1">Uncharacterized protein</fullName>
    </submittedName>
</protein>
<comment type="caution">
    <text evidence="1">The sequence shown here is derived from an EMBL/GenBank/DDBJ whole genome shotgun (WGS) entry which is preliminary data.</text>
</comment>
<dbReference type="EMBL" id="JAFVMF010000010">
    <property type="protein sequence ID" value="MBO1360260.1"/>
    <property type="molecule type" value="Genomic_DNA"/>
</dbReference>
<dbReference type="RefSeq" id="WP_207881540.1">
    <property type="nucleotide sequence ID" value="NZ_JAFVMF010000010.1"/>
</dbReference>
<gene>
    <name evidence="1" type="ORF">J2D73_10725</name>
</gene>
<evidence type="ECO:0000313" key="2">
    <source>
        <dbReference type="Proteomes" id="UP000664771"/>
    </source>
</evidence>
<dbReference type="Proteomes" id="UP000664771">
    <property type="component" value="Unassembled WGS sequence"/>
</dbReference>
<name>A0ABS3LWG9_9PROT</name>
<organism evidence="1 2">
    <name type="scientific">Acetobacter sacchari</name>
    <dbReference type="NCBI Taxonomy" id="2661687"/>
    <lineage>
        <taxon>Bacteria</taxon>
        <taxon>Pseudomonadati</taxon>
        <taxon>Pseudomonadota</taxon>
        <taxon>Alphaproteobacteria</taxon>
        <taxon>Acetobacterales</taxon>
        <taxon>Acetobacteraceae</taxon>
        <taxon>Acetobacter</taxon>
    </lineage>
</organism>
<accession>A0ABS3LWG9</accession>
<evidence type="ECO:0000313" key="1">
    <source>
        <dbReference type="EMBL" id="MBO1360260.1"/>
    </source>
</evidence>
<keyword evidence="2" id="KW-1185">Reference proteome</keyword>